<keyword evidence="2" id="KW-1133">Transmembrane helix</keyword>
<dbReference type="AlphaFoldDB" id="A0A0N4YRJ4"/>
<keyword evidence="1" id="KW-0175">Coiled coil</keyword>
<gene>
    <name evidence="3" type="ORF">NBR_LOCUS19867</name>
</gene>
<dbReference type="Proteomes" id="UP000271162">
    <property type="component" value="Unassembled WGS sequence"/>
</dbReference>
<evidence type="ECO:0000256" key="2">
    <source>
        <dbReference type="SAM" id="Phobius"/>
    </source>
</evidence>
<keyword evidence="4" id="KW-1185">Reference proteome</keyword>
<dbReference type="WBParaSite" id="NBR_0001986601-mRNA-1">
    <property type="protein sequence ID" value="NBR_0001986601-mRNA-1"/>
    <property type="gene ID" value="NBR_0001986601"/>
</dbReference>
<accession>A0A0N4YRJ4</accession>
<reference evidence="5" key="1">
    <citation type="submission" date="2017-02" db="UniProtKB">
        <authorList>
            <consortium name="WormBaseParasite"/>
        </authorList>
    </citation>
    <scope>IDENTIFICATION</scope>
</reference>
<keyword evidence="2" id="KW-0472">Membrane</keyword>
<reference evidence="3 4" key="2">
    <citation type="submission" date="2018-11" db="EMBL/GenBank/DDBJ databases">
        <authorList>
            <consortium name="Pathogen Informatics"/>
        </authorList>
    </citation>
    <scope>NUCLEOTIDE SEQUENCE [LARGE SCALE GENOMIC DNA]</scope>
</reference>
<feature type="coiled-coil region" evidence="1">
    <location>
        <begin position="72"/>
        <end position="105"/>
    </location>
</feature>
<dbReference type="EMBL" id="UYSL01024570">
    <property type="protein sequence ID" value="VDL83603.1"/>
    <property type="molecule type" value="Genomic_DNA"/>
</dbReference>
<sequence length="156" mass="18953">MRVKRHRRRRRCEIVDASTLTAIRYDITKHYQQELREMWLWFLTALSFALTFYISAIACGCGEREADKIAKRAAMEREFKRQQQLQQQQQQREKSAELLKKSNEVCFSYVRRKMRILKRVEVTRRIKLDLLMKERLNQLHLLSTLYLPYVHMHPVL</sequence>
<feature type="transmembrane region" description="Helical" evidence="2">
    <location>
        <begin position="39"/>
        <end position="58"/>
    </location>
</feature>
<keyword evidence="2" id="KW-0812">Transmembrane</keyword>
<name>A0A0N4YRJ4_NIPBR</name>
<protein>
    <submittedName>
        <fullName evidence="3 5">Uncharacterized protein</fullName>
    </submittedName>
</protein>
<organism evidence="5">
    <name type="scientific">Nippostrongylus brasiliensis</name>
    <name type="common">Rat hookworm</name>
    <dbReference type="NCBI Taxonomy" id="27835"/>
    <lineage>
        <taxon>Eukaryota</taxon>
        <taxon>Metazoa</taxon>
        <taxon>Ecdysozoa</taxon>
        <taxon>Nematoda</taxon>
        <taxon>Chromadorea</taxon>
        <taxon>Rhabditida</taxon>
        <taxon>Rhabditina</taxon>
        <taxon>Rhabditomorpha</taxon>
        <taxon>Strongyloidea</taxon>
        <taxon>Heligmosomidae</taxon>
        <taxon>Nippostrongylus</taxon>
    </lineage>
</organism>
<proteinExistence type="predicted"/>
<evidence type="ECO:0000256" key="1">
    <source>
        <dbReference type="SAM" id="Coils"/>
    </source>
</evidence>
<evidence type="ECO:0000313" key="4">
    <source>
        <dbReference type="Proteomes" id="UP000271162"/>
    </source>
</evidence>
<evidence type="ECO:0000313" key="5">
    <source>
        <dbReference type="WBParaSite" id="NBR_0001986601-mRNA-1"/>
    </source>
</evidence>
<evidence type="ECO:0000313" key="3">
    <source>
        <dbReference type="EMBL" id="VDL83603.1"/>
    </source>
</evidence>